<keyword evidence="10 12" id="KW-0012">Acyltransferase</keyword>
<organism evidence="15 16">
    <name type="scientific">Desulfobulbus propionicus (strain ATCC 33891 / DSM 2032 / VKM B-1956 / 1pr3)</name>
    <dbReference type="NCBI Taxonomy" id="577650"/>
    <lineage>
        <taxon>Bacteria</taxon>
        <taxon>Pseudomonadati</taxon>
        <taxon>Thermodesulfobacteriota</taxon>
        <taxon>Desulfobulbia</taxon>
        <taxon>Desulfobulbales</taxon>
        <taxon>Desulfobulbaceae</taxon>
        <taxon>Desulfobulbus</taxon>
    </lineage>
</organism>
<gene>
    <name evidence="15" type="ordered locus">Despr_0381</name>
</gene>
<dbReference type="InterPro" id="IPR010766">
    <property type="entry name" value="DRTGG"/>
</dbReference>
<comment type="pathway">
    <text evidence="2 12">Metabolic intermediate biosynthesis; acetyl-CoA biosynthesis; acetyl-CoA from acetate: step 2/2.</text>
</comment>
<dbReference type="InterPro" id="IPR004614">
    <property type="entry name" value="P_AcTrfase"/>
</dbReference>
<evidence type="ECO:0000256" key="5">
    <source>
        <dbReference type="ARBA" id="ARBA00011643"/>
    </source>
</evidence>
<keyword evidence="8 12" id="KW-0963">Cytoplasm</keyword>
<dbReference type="EMBL" id="CP002364">
    <property type="protein sequence ID" value="ADW16563.1"/>
    <property type="molecule type" value="Genomic_DNA"/>
</dbReference>
<name>A0A7U3YJI8_DESPD</name>
<evidence type="ECO:0000256" key="9">
    <source>
        <dbReference type="ARBA" id="ARBA00022679"/>
    </source>
</evidence>
<dbReference type="KEGG" id="dpr:Despr_0381"/>
<dbReference type="GO" id="GO:0008959">
    <property type="term" value="F:phosphate acetyltransferase activity"/>
    <property type="evidence" value="ECO:0007669"/>
    <property type="project" value="UniProtKB-EC"/>
</dbReference>
<evidence type="ECO:0000256" key="10">
    <source>
        <dbReference type="ARBA" id="ARBA00023315"/>
    </source>
</evidence>
<evidence type="ECO:0000313" key="16">
    <source>
        <dbReference type="Proteomes" id="UP000006365"/>
    </source>
</evidence>
<evidence type="ECO:0000256" key="6">
    <source>
        <dbReference type="ARBA" id="ARBA00012707"/>
    </source>
</evidence>
<dbReference type="EC" id="2.3.1.8" evidence="6 12"/>
<evidence type="ECO:0000256" key="3">
    <source>
        <dbReference type="ARBA" id="ARBA00008756"/>
    </source>
</evidence>
<comment type="similarity">
    <text evidence="4 12">In the N-terminal section; belongs to the CobB/CobQ family.</text>
</comment>
<comment type="domain">
    <text evidence="12">The N-terminal region seems to be important for proper quaternary structure. The C-terminal region contains the substrate-binding site.</text>
</comment>
<evidence type="ECO:0000256" key="7">
    <source>
        <dbReference type="ARBA" id="ARBA00021528"/>
    </source>
</evidence>
<dbReference type="PANTHER" id="PTHR43356:SF3">
    <property type="entry name" value="PHOSPHATE ACETYLTRANSFERASE"/>
    <property type="match status" value="1"/>
</dbReference>
<keyword evidence="9 12" id="KW-0808">Transferase</keyword>
<dbReference type="PIRSF" id="PIRSF006107">
    <property type="entry name" value="PhpActrans_proteobac"/>
    <property type="match status" value="1"/>
</dbReference>
<sequence length="705" mass="77317">MANNLYVTAAEERSGKSAIILGVMQVILKEISRIAFFRPIINDHVFGRVDHDLNLILKYFKLDIEYNDTHAYTLSQARQLISSGQEGILYENILKKYKQLEARYDFVLCEGTDFQGKDPGFELDLNANIAANLGAPVLLIASGREKSTEEICTHTAITIDTLEEMGVDIAACIINRAPETFLRDTASNAKCREQFGRPHPLYVIPENKALGNPTIDDVKRWLGAEVLYGKPSMLNLVNNYLVAAMQISNFLEYIKEGSLIITPGDRSDIIIASLASRISSAYPNISGILITGGIEVSPSVQRLIQGWTGIPVPVLFVESHTYDTVQSVNELYGRIEPTDDKRIATALGWFGKYVNVPELTKRVVSQRSVKITPRMFEYSLVEKAASNRQHIVLPEGTGERILNATDIILRRGIADITLLGKEDEIRAKANKLNLNIEGAQILDPTSSSCYEEFVQTYFDIRKHRGIVMDVARDRMSDPTYFGTMMVHKGLADGMVSGSVTTTAQTIRPAFEFIKTKPGVSVVSSIFIMCLQSKILAFGDCAVVPNPDARQLAEIAISSAETARIYGIEPRVALLSYSTGSSGSGEDVDKVVHATAIAKQLMAERGLDYPLEGPLQYDAAFDPEVGRLKSPNSQVAGQATVFIFPDLNTGNNTYKAVQRAANAVAMGPVLQGLNKPVNDLSRGCTVQDIVDTVALTAIQAQVAKNR</sequence>
<evidence type="ECO:0000256" key="4">
    <source>
        <dbReference type="ARBA" id="ARBA00009786"/>
    </source>
</evidence>
<dbReference type="InterPro" id="IPR002505">
    <property type="entry name" value="PTA_PTB"/>
</dbReference>
<evidence type="ECO:0000256" key="8">
    <source>
        <dbReference type="ARBA" id="ARBA00022490"/>
    </source>
</evidence>
<dbReference type="UniPathway" id="UPA00340">
    <property type="reaction ID" value="UER00459"/>
</dbReference>
<dbReference type="AlphaFoldDB" id="A0A7U3YJI8"/>
<accession>A0A7U3YJI8</accession>
<dbReference type="SUPFAM" id="SSF75138">
    <property type="entry name" value="HprK N-terminal domain-like"/>
    <property type="match status" value="1"/>
</dbReference>
<comment type="catalytic activity">
    <reaction evidence="12">
        <text>acetyl-CoA + phosphate = acetyl phosphate + CoA</text>
        <dbReference type="Rhea" id="RHEA:19521"/>
        <dbReference type="ChEBI" id="CHEBI:22191"/>
        <dbReference type="ChEBI" id="CHEBI:43474"/>
        <dbReference type="ChEBI" id="CHEBI:57287"/>
        <dbReference type="ChEBI" id="CHEBI:57288"/>
        <dbReference type="EC" id="2.3.1.8"/>
    </reaction>
</comment>
<comment type="subcellular location">
    <subcellularLocation>
        <location evidence="1 12">Cytoplasm</location>
    </subcellularLocation>
</comment>
<comment type="similarity">
    <text evidence="3 12">In the C-terminal section; belongs to the phosphate acetyltransferase and butyryltransferase family.</text>
</comment>
<comment type="function">
    <text evidence="12">Involved in acetate metabolism.</text>
</comment>
<dbReference type="GO" id="GO:0005737">
    <property type="term" value="C:cytoplasm"/>
    <property type="evidence" value="ECO:0007669"/>
    <property type="project" value="UniProtKB-SubCell"/>
</dbReference>
<dbReference type="InterPro" id="IPR042113">
    <property type="entry name" value="P_AcTrfase_dom1"/>
</dbReference>
<feature type="domain" description="Phosphate acetyl/butaryl transferase" evidence="13">
    <location>
        <begin position="375"/>
        <end position="696"/>
    </location>
</feature>
<dbReference type="Gene3D" id="3.40.50.10950">
    <property type="match status" value="1"/>
</dbReference>
<evidence type="ECO:0000259" key="14">
    <source>
        <dbReference type="Pfam" id="PF07085"/>
    </source>
</evidence>
<dbReference type="Gene3D" id="3.40.50.10750">
    <property type="entry name" value="Isocitrate/Isopropylmalate dehydrogenase-like"/>
    <property type="match status" value="1"/>
</dbReference>
<dbReference type="Proteomes" id="UP000006365">
    <property type="component" value="Chromosome"/>
</dbReference>
<dbReference type="InterPro" id="IPR027417">
    <property type="entry name" value="P-loop_NTPase"/>
</dbReference>
<comment type="subunit">
    <text evidence="5">Homohexamer.</text>
</comment>
<feature type="domain" description="DRTGG" evidence="14">
    <location>
        <begin position="217"/>
        <end position="330"/>
    </location>
</feature>
<dbReference type="Pfam" id="PF07085">
    <property type="entry name" value="DRTGG"/>
    <property type="match status" value="1"/>
</dbReference>
<dbReference type="NCBIfam" id="TIGR00651">
    <property type="entry name" value="pta"/>
    <property type="match status" value="1"/>
</dbReference>
<dbReference type="Gene3D" id="3.40.50.300">
    <property type="entry name" value="P-loop containing nucleotide triphosphate hydrolases"/>
    <property type="match status" value="1"/>
</dbReference>
<dbReference type="RefSeq" id="WP_015723110.1">
    <property type="nucleotide sequence ID" value="NC_014972.1"/>
</dbReference>
<dbReference type="SUPFAM" id="SSF52540">
    <property type="entry name" value="P-loop containing nucleoside triphosphate hydrolases"/>
    <property type="match status" value="1"/>
</dbReference>
<dbReference type="Pfam" id="PF13500">
    <property type="entry name" value="AAA_26"/>
    <property type="match status" value="1"/>
</dbReference>
<evidence type="ECO:0000256" key="2">
    <source>
        <dbReference type="ARBA" id="ARBA00004989"/>
    </source>
</evidence>
<dbReference type="InterPro" id="IPR028979">
    <property type="entry name" value="Ser_kin/Pase_Hpr-like_N_sf"/>
</dbReference>
<evidence type="ECO:0000259" key="13">
    <source>
        <dbReference type="Pfam" id="PF01515"/>
    </source>
</evidence>
<dbReference type="NCBIfam" id="NF004167">
    <property type="entry name" value="PRK05632.1"/>
    <property type="match status" value="1"/>
</dbReference>
<dbReference type="InterPro" id="IPR050500">
    <property type="entry name" value="Phos_Acetyltrans/Butyryltrans"/>
</dbReference>
<evidence type="ECO:0000256" key="12">
    <source>
        <dbReference type="PIRNR" id="PIRNR006107"/>
    </source>
</evidence>
<dbReference type="SUPFAM" id="SSF53659">
    <property type="entry name" value="Isocitrate/Isopropylmalate dehydrogenase-like"/>
    <property type="match status" value="1"/>
</dbReference>
<reference evidence="15 16" key="1">
    <citation type="journal article" date="2011" name="Stand. Genomic Sci.">
        <title>Complete genome sequence of Desulfobulbus propionicus type strain (1pr3).</title>
        <authorList>
            <person name="Pagani I."/>
            <person name="Lapidus A."/>
            <person name="Nolan M."/>
            <person name="Lucas S."/>
            <person name="Hammon N."/>
            <person name="Deshpande S."/>
            <person name="Cheng J.F."/>
            <person name="Chertkov O."/>
            <person name="Davenport K."/>
            <person name="Tapia R."/>
            <person name="Han C."/>
            <person name="Goodwin L."/>
            <person name="Pitluck S."/>
            <person name="Liolios K."/>
            <person name="Mavromatis K."/>
            <person name="Ivanova N."/>
            <person name="Mikhailova N."/>
            <person name="Pati A."/>
            <person name="Chen A."/>
            <person name="Palaniappan K."/>
            <person name="Land M."/>
            <person name="Hauser L."/>
            <person name="Chang Y.J."/>
            <person name="Jeffries C.D."/>
            <person name="Detter J.C."/>
            <person name="Brambilla E."/>
            <person name="Kannan K.P."/>
            <person name="Djao O.D."/>
            <person name="Rohde M."/>
            <person name="Pukall R."/>
            <person name="Spring S."/>
            <person name="Goker M."/>
            <person name="Sikorski J."/>
            <person name="Woyke T."/>
            <person name="Bristow J."/>
            <person name="Eisen J.A."/>
            <person name="Markowitz V."/>
            <person name="Hugenholtz P."/>
            <person name="Kyrpides N.C."/>
            <person name="Klenk H.P."/>
        </authorList>
    </citation>
    <scope>NUCLEOTIDE SEQUENCE [LARGE SCALE GENOMIC DNA]</scope>
    <source>
        <strain evidence="16">ATCC 33891 / DSM 2032 / 1pr3</strain>
    </source>
</reference>
<evidence type="ECO:0000256" key="11">
    <source>
        <dbReference type="ARBA" id="ARBA00031108"/>
    </source>
</evidence>
<evidence type="ECO:0000256" key="1">
    <source>
        <dbReference type="ARBA" id="ARBA00004496"/>
    </source>
</evidence>
<dbReference type="Gene3D" id="3.40.1390.20">
    <property type="entry name" value="HprK N-terminal domain-like"/>
    <property type="match status" value="1"/>
</dbReference>
<protein>
    <recommendedName>
        <fullName evidence="7 12">Phosphate acetyltransferase</fullName>
        <ecNumber evidence="6 12">2.3.1.8</ecNumber>
    </recommendedName>
    <alternativeName>
        <fullName evidence="11 12">Phosphotransacetylase</fullName>
    </alternativeName>
</protein>
<dbReference type="NCBIfam" id="NF007233">
    <property type="entry name" value="PRK09653.1"/>
    <property type="match status" value="1"/>
</dbReference>
<evidence type="ECO:0000313" key="15">
    <source>
        <dbReference type="EMBL" id="ADW16563.1"/>
    </source>
</evidence>
<dbReference type="Pfam" id="PF01515">
    <property type="entry name" value="PTA_PTB"/>
    <property type="match status" value="1"/>
</dbReference>
<dbReference type="CDD" id="cd03109">
    <property type="entry name" value="DTBS"/>
    <property type="match status" value="1"/>
</dbReference>
<dbReference type="PANTHER" id="PTHR43356">
    <property type="entry name" value="PHOSPHATE ACETYLTRANSFERASE"/>
    <property type="match status" value="1"/>
</dbReference>
<dbReference type="InterPro" id="IPR042112">
    <property type="entry name" value="P_AcTrfase_dom2"/>
</dbReference>
<dbReference type="InterPro" id="IPR016475">
    <property type="entry name" value="P-Actrans_bac"/>
</dbReference>
<proteinExistence type="inferred from homology"/>
<dbReference type="GO" id="GO:0006085">
    <property type="term" value="P:acetyl-CoA biosynthetic process"/>
    <property type="evidence" value="ECO:0007669"/>
    <property type="project" value="UniProtKB-UniPathway"/>
</dbReference>
<keyword evidence="16" id="KW-1185">Reference proteome</keyword>